<gene>
    <name evidence="2" type="ORF">FTOL_05145</name>
</gene>
<accession>A0AAE8M738</accession>
<reference evidence="2" key="1">
    <citation type="submission" date="2018-03" db="EMBL/GenBank/DDBJ databases">
        <authorList>
            <person name="Guldener U."/>
        </authorList>
    </citation>
    <scope>NUCLEOTIDE SEQUENCE</scope>
</reference>
<evidence type="ECO:0000256" key="1">
    <source>
        <dbReference type="SAM" id="MobiDB-lite"/>
    </source>
</evidence>
<protein>
    <recommendedName>
        <fullName evidence="4">Myb-like domain-containing protein</fullName>
    </recommendedName>
</protein>
<sequence>MSKSTNSVRLQPWQIRALQHSRTPLPEDPGERPWLNPRASSQITGSQSPNTPSFIDVLSSSGTTNTEEASFGTEATSMTYRFWSDDDMRSLISLRNRGATWPDVYAAFPERSPEAIKQAYHKRRHAIEREMIMEAETVSSSQSNGNTGTNN</sequence>
<evidence type="ECO:0008006" key="4">
    <source>
        <dbReference type="Google" id="ProtNLM"/>
    </source>
</evidence>
<dbReference type="Proteomes" id="UP001187734">
    <property type="component" value="Unassembled WGS sequence"/>
</dbReference>
<evidence type="ECO:0000313" key="2">
    <source>
        <dbReference type="EMBL" id="SPJ75414.1"/>
    </source>
</evidence>
<name>A0AAE8M738_9HYPO</name>
<dbReference type="EMBL" id="ONZP01000160">
    <property type="protein sequence ID" value="SPJ75414.1"/>
    <property type="molecule type" value="Genomic_DNA"/>
</dbReference>
<evidence type="ECO:0000313" key="3">
    <source>
        <dbReference type="Proteomes" id="UP001187734"/>
    </source>
</evidence>
<feature type="region of interest" description="Disordered" evidence="1">
    <location>
        <begin position="1"/>
        <end position="71"/>
    </location>
</feature>
<keyword evidence="3" id="KW-1185">Reference proteome</keyword>
<dbReference type="AlphaFoldDB" id="A0AAE8M738"/>
<proteinExistence type="predicted"/>
<comment type="caution">
    <text evidence="2">The sequence shown here is derived from an EMBL/GenBank/DDBJ whole genome shotgun (WGS) entry which is preliminary data.</text>
</comment>
<organism evidence="2 3">
    <name type="scientific">Fusarium torulosum</name>
    <dbReference type="NCBI Taxonomy" id="33205"/>
    <lineage>
        <taxon>Eukaryota</taxon>
        <taxon>Fungi</taxon>
        <taxon>Dikarya</taxon>
        <taxon>Ascomycota</taxon>
        <taxon>Pezizomycotina</taxon>
        <taxon>Sordariomycetes</taxon>
        <taxon>Hypocreomycetidae</taxon>
        <taxon>Hypocreales</taxon>
        <taxon>Nectriaceae</taxon>
        <taxon>Fusarium</taxon>
    </lineage>
</organism>
<feature type="compositionally biased region" description="Polar residues" evidence="1">
    <location>
        <begin position="38"/>
        <end position="71"/>
    </location>
</feature>